<organism evidence="2 3">
    <name type="scientific">Celeribacter neptunius</name>
    <dbReference type="NCBI Taxonomy" id="588602"/>
    <lineage>
        <taxon>Bacteria</taxon>
        <taxon>Pseudomonadati</taxon>
        <taxon>Pseudomonadota</taxon>
        <taxon>Alphaproteobacteria</taxon>
        <taxon>Rhodobacterales</taxon>
        <taxon>Roseobacteraceae</taxon>
        <taxon>Celeribacter</taxon>
    </lineage>
</organism>
<feature type="transmembrane region" description="Helical" evidence="1">
    <location>
        <begin position="54"/>
        <end position="74"/>
    </location>
</feature>
<gene>
    <name evidence="2" type="ORF">SAMN04487991_2392</name>
</gene>
<reference evidence="3" key="1">
    <citation type="submission" date="2016-10" db="EMBL/GenBank/DDBJ databases">
        <authorList>
            <person name="Varghese N."/>
            <person name="Submissions S."/>
        </authorList>
    </citation>
    <scope>NUCLEOTIDE SEQUENCE [LARGE SCALE GENOMIC DNA]</scope>
    <source>
        <strain evidence="3">DSM 26471</strain>
    </source>
</reference>
<evidence type="ECO:0000313" key="3">
    <source>
        <dbReference type="Proteomes" id="UP000199630"/>
    </source>
</evidence>
<accession>A0A1I3SDN1</accession>
<dbReference type="STRING" id="588602.SAMN04487991_2392"/>
<evidence type="ECO:0000256" key="1">
    <source>
        <dbReference type="SAM" id="Phobius"/>
    </source>
</evidence>
<proteinExistence type="predicted"/>
<keyword evidence="1" id="KW-1133">Transmembrane helix</keyword>
<feature type="transmembrane region" description="Helical" evidence="1">
    <location>
        <begin position="26"/>
        <end position="47"/>
    </location>
</feature>
<dbReference type="EMBL" id="FORH01000004">
    <property type="protein sequence ID" value="SFJ55637.1"/>
    <property type="molecule type" value="Genomic_DNA"/>
</dbReference>
<keyword evidence="1" id="KW-0472">Membrane</keyword>
<evidence type="ECO:0000313" key="2">
    <source>
        <dbReference type="EMBL" id="SFJ55637.1"/>
    </source>
</evidence>
<dbReference type="AlphaFoldDB" id="A0A1I3SDN1"/>
<keyword evidence="3" id="KW-1185">Reference proteome</keyword>
<dbReference type="RefSeq" id="WP_090060920.1">
    <property type="nucleotide sequence ID" value="NZ_FORH01000004.1"/>
</dbReference>
<keyword evidence="1" id="KW-0812">Transmembrane</keyword>
<protein>
    <submittedName>
        <fullName evidence="2">Uncharacterized protein</fullName>
    </submittedName>
</protein>
<sequence>MFTSFTLLALAGGAFRFGTGLLLARKWNLTISLPQLFAVGLVVLAALPDLIKPLPFPFPLGLTLGFVLPDLIIARRS</sequence>
<name>A0A1I3SDN1_9RHOB</name>
<dbReference type="Proteomes" id="UP000199630">
    <property type="component" value="Unassembled WGS sequence"/>
</dbReference>